<accession>A0A0G0WTQ0</accession>
<dbReference type="EMBL" id="LCBS01000027">
    <property type="protein sequence ID" value="KKS16119.1"/>
    <property type="molecule type" value="Genomic_DNA"/>
</dbReference>
<gene>
    <name evidence="1" type="ORF">UU72_C0027G0012</name>
</gene>
<proteinExistence type="predicted"/>
<sequence length="167" mass="19131">MDMYKVMNKVLFHLLFLSCLILLFIIIPGDISARQVYFDAMSKNKIPTVKGEIGVTVLYELDGVPEDRLRLRPVLKGGTVWMLDPEKEVWIGTNEAWESMPSLHSNVKIKIFLGSDIGLLSLLVQDKKLGKVYETSGILVRSRRNFERYLRILNGNILQRRLDGKIP</sequence>
<dbReference type="AlphaFoldDB" id="A0A0G0WTQ0"/>
<name>A0A0G0WTQ0_UNCKA</name>
<dbReference type="Proteomes" id="UP000034163">
    <property type="component" value="Unassembled WGS sequence"/>
</dbReference>
<organism evidence="1 2">
    <name type="scientific">candidate division WWE3 bacterium GW2011_GWB1_41_6</name>
    <dbReference type="NCBI Taxonomy" id="1619112"/>
    <lineage>
        <taxon>Bacteria</taxon>
        <taxon>Katanobacteria</taxon>
    </lineage>
</organism>
<protein>
    <submittedName>
        <fullName evidence="1">Uncharacterized protein</fullName>
    </submittedName>
</protein>
<reference evidence="1 2" key="1">
    <citation type="journal article" date="2015" name="Nature">
        <title>rRNA introns, odd ribosomes, and small enigmatic genomes across a large radiation of phyla.</title>
        <authorList>
            <person name="Brown C.T."/>
            <person name="Hug L.A."/>
            <person name="Thomas B.C."/>
            <person name="Sharon I."/>
            <person name="Castelle C.J."/>
            <person name="Singh A."/>
            <person name="Wilkins M.J."/>
            <person name="Williams K.H."/>
            <person name="Banfield J.F."/>
        </authorList>
    </citation>
    <scope>NUCLEOTIDE SEQUENCE [LARGE SCALE GENOMIC DNA]</scope>
</reference>
<evidence type="ECO:0000313" key="2">
    <source>
        <dbReference type="Proteomes" id="UP000034163"/>
    </source>
</evidence>
<comment type="caution">
    <text evidence="1">The sequence shown here is derived from an EMBL/GenBank/DDBJ whole genome shotgun (WGS) entry which is preliminary data.</text>
</comment>
<evidence type="ECO:0000313" key="1">
    <source>
        <dbReference type="EMBL" id="KKS16119.1"/>
    </source>
</evidence>